<feature type="domain" description="AAA+ ATPase" evidence="5">
    <location>
        <begin position="138"/>
        <end position="302"/>
    </location>
</feature>
<dbReference type="PANTHER" id="PTHR23389:SF3">
    <property type="entry name" value="CHROMOSOME TRANSMISSION FIDELITY PROTEIN 18 HOMOLOG"/>
    <property type="match status" value="1"/>
</dbReference>
<dbReference type="InterPro" id="IPR003959">
    <property type="entry name" value="ATPase_AAA_core"/>
</dbReference>
<dbReference type="Gene3D" id="1.10.8.60">
    <property type="match status" value="1"/>
</dbReference>
<dbReference type="OrthoDB" id="2195431at2759"/>
<feature type="region of interest" description="Disordered" evidence="4">
    <location>
        <begin position="631"/>
        <end position="652"/>
    </location>
</feature>
<dbReference type="AlphaFoldDB" id="A0A642UPJ8"/>
<proteinExistence type="predicted"/>
<comment type="caution">
    <text evidence="6">The sequence shown here is derived from an EMBL/GenBank/DDBJ whole genome shotgun (WGS) entry which is preliminary data.</text>
</comment>
<accession>A0A642UPJ8</accession>
<dbReference type="Gene3D" id="3.40.50.300">
    <property type="entry name" value="P-loop containing nucleotide triphosphate hydrolases"/>
    <property type="match status" value="1"/>
</dbReference>
<dbReference type="EMBL" id="SWFT01000124">
    <property type="protein sequence ID" value="KAA8899329.1"/>
    <property type="molecule type" value="Genomic_DNA"/>
</dbReference>
<gene>
    <name evidence="6" type="ORF">DIURU_004351</name>
</gene>
<dbReference type="VEuPathDB" id="FungiDB:DIURU_004351"/>
<dbReference type="Proteomes" id="UP000449547">
    <property type="component" value="Unassembled WGS sequence"/>
</dbReference>
<evidence type="ECO:0000256" key="2">
    <source>
        <dbReference type="ARBA" id="ARBA00022741"/>
    </source>
</evidence>
<dbReference type="GO" id="GO:0005634">
    <property type="term" value="C:nucleus"/>
    <property type="evidence" value="ECO:0007669"/>
    <property type="project" value="TreeGrafter"/>
</dbReference>
<evidence type="ECO:0000256" key="3">
    <source>
        <dbReference type="ARBA" id="ARBA00022840"/>
    </source>
</evidence>
<protein>
    <recommendedName>
        <fullName evidence="5">AAA+ ATPase domain-containing protein</fullName>
    </recommendedName>
</protein>
<dbReference type="GO" id="GO:0016887">
    <property type="term" value="F:ATP hydrolysis activity"/>
    <property type="evidence" value="ECO:0007669"/>
    <property type="project" value="InterPro"/>
</dbReference>
<sequence>MDDFDFSFSGSLLDANTTSSVSTIDGQDVKLANGQVITLRKKTATTKAVEEESIAGSFMDIDKIFAEAELANRIKNADKDLEFFSPVPKSTTSEIWTEKYRPQKFLDLCSAGNDKAYRQLFRWLKDWDTPVDPADPPKHKILLVYGPPGMGKTSAVHICARQLGYHLEELNAANSLDQLPSSSATSFDDKRAKTSSALRLRISNALSANTIGASNKPTCLVIDEIDSATNTVDIVKALNDIIRDDIRSSRTYDNKDKKKRPKRLLRPIICIANEIYPQGSRHSGAVAAMERLRPICDIVQLKKPVKTGIHAIRDHLQWIAKQEGINLDHKGVTSVVDMCDADIRACINHLQFASRAAKSHSNTYKDGSVSWTEIVDLLFKHNPKVPKDQTFQSLCDTFLGESSKAAPHIDRVMRGVFNRYLDYEDNNMAKPSEMADWFAHYDILNSKGDATQGLGYGCISALKTWATYQDVTRSRSAEPVVANARHMEYESLDTMRSNTAVAELIWSRLPVNLQRELGSVSSHGFLSVVIPHIFELLHPSLSSKIKSNLSDEEKSALSRVASFVKQMDLRMETTKDHTTGLSSLAFNPSLDSFIDYRSEWATQSWSFAEKGIQRKRIQLFPLLLAEFDAPKPQQKRPLTPTENGGEAAPKRAKTTMDFFKQQYDDVNTQKESSPVAAAAAAPTERIWVKYNEGFSNAVRKTIHWQDLWRA</sequence>
<dbReference type="InterPro" id="IPR027417">
    <property type="entry name" value="P-loop_NTPase"/>
</dbReference>
<dbReference type="Pfam" id="PF00004">
    <property type="entry name" value="AAA"/>
    <property type="match status" value="1"/>
</dbReference>
<name>A0A642UPJ8_DIURU</name>
<keyword evidence="3" id="KW-0067">ATP-binding</keyword>
<dbReference type="CDD" id="cd00009">
    <property type="entry name" value="AAA"/>
    <property type="match status" value="1"/>
</dbReference>
<evidence type="ECO:0000256" key="1">
    <source>
        <dbReference type="ARBA" id="ARBA00022705"/>
    </source>
</evidence>
<organism evidence="6 7">
    <name type="scientific">Diutina rugosa</name>
    <name type="common">Yeast</name>
    <name type="synonym">Candida rugosa</name>
    <dbReference type="NCBI Taxonomy" id="5481"/>
    <lineage>
        <taxon>Eukaryota</taxon>
        <taxon>Fungi</taxon>
        <taxon>Dikarya</taxon>
        <taxon>Ascomycota</taxon>
        <taxon>Saccharomycotina</taxon>
        <taxon>Pichiomycetes</taxon>
        <taxon>Debaryomycetaceae</taxon>
        <taxon>Diutina</taxon>
    </lineage>
</organism>
<dbReference type="GO" id="GO:0005524">
    <property type="term" value="F:ATP binding"/>
    <property type="evidence" value="ECO:0007669"/>
    <property type="project" value="UniProtKB-KW"/>
</dbReference>
<keyword evidence="1" id="KW-0235">DNA replication</keyword>
<dbReference type="SUPFAM" id="SSF52540">
    <property type="entry name" value="P-loop containing nucleoside triphosphate hydrolases"/>
    <property type="match status" value="1"/>
</dbReference>
<evidence type="ECO:0000313" key="7">
    <source>
        <dbReference type="Proteomes" id="UP000449547"/>
    </source>
</evidence>
<dbReference type="PANTHER" id="PTHR23389">
    <property type="entry name" value="CHROMOSOME TRANSMISSION FIDELITY FACTOR 18"/>
    <property type="match status" value="1"/>
</dbReference>
<dbReference type="GO" id="GO:0006260">
    <property type="term" value="P:DNA replication"/>
    <property type="evidence" value="ECO:0007669"/>
    <property type="project" value="UniProtKB-KW"/>
</dbReference>
<evidence type="ECO:0000256" key="4">
    <source>
        <dbReference type="SAM" id="MobiDB-lite"/>
    </source>
</evidence>
<keyword evidence="7" id="KW-1185">Reference proteome</keyword>
<reference evidence="6 7" key="1">
    <citation type="submission" date="2019-07" db="EMBL/GenBank/DDBJ databases">
        <title>Genome assembly of two rare yeast pathogens: Diutina rugosa and Trichomonascus ciferrii.</title>
        <authorList>
            <person name="Mixao V."/>
            <person name="Saus E."/>
            <person name="Hansen A."/>
            <person name="Lass-Flor C."/>
            <person name="Gabaldon T."/>
        </authorList>
    </citation>
    <scope>NUCLEOTIDE SEQUENCE [LARGE SCALE GENOMIC DNA]</scope>
    <source>
        <strain evidence="6 7">CBS 613</strain>
    </source>
</reference>
<evidence type="ECO:0000259" key="5">
    <source>
        <dbReference type="SMART" id="SM00382"/>
    </source>
</evidence>
<dbReference type="GO" id="GO:0003677">
    <property type="term" value="F:DNA binding"/>
    <property type="evidence" value="ECO:0007669"/>
    <property type="project" value="TreeGrafter"/>
</dbReference>
<dbReference type="InterPro" id="IPR003593">
    <property type="entry name" value="AAA+_ATPase"/>
</dbReference>
<dbReference type="SMART" id="SM00382">
    <property type="entry name" value="AAA"/>
    <property type="match status" value="1"/>
</dbReference>
<evidence type="ECO:0000313" key="6">
    <source>
        <dbReference type="EMBL" id="KAA8899329.1"/>
    </source>
</evidence>
<dbReference type="OMA" id="RWLKGWE"/>
<dbReference type="CDD" id="cd18140">
    <property type="entry name" value="HLD_clamp_RFC"/>
    <property type="match status" value="1"/>
</dbReference>
<dbReference type="InterPro" id="IPR047854">
    <property type="entry name" value="RFC_lid"/>
</dbReference>
<dbReference type="RefSeq" id="XP_034010843.1">
    <property type="nucleotide sequence ID" value="XM_034157215.1"/>
</dbReference>
<keyword evidence="2" id="KW-0547">Nucleotide-binding</keyword>
<dbReference type="GeneID" id="54783002"/>